<protein>
    <submittedName>
        <fullName evidence="1">Uncharacterized protein</fullName>
    </submittedName>
</protein>
<proteinExistence type="predicted"/>
<gene>
    <name evidence="1" type="ORF">S01H4_26342</name>
</gene>
<organism evidence="1">
    <name type="scientific">marine sediment metagenome</name>
    <dbReference type="NCBI Taxonomy" id="412755"/>
    <lineage>
        <taxon>unclassified sequences</taxon>
        <taxon>metagenomes</taxon>
        <taxon>ecological metagenomes</taxon>
    </lineage>
</organism>
<sequence>MTVYDYIWRVAKYFIFYRDIYNPGPDTFNDGAAIAYILFFHNKWMVGNYFFKSLFTHDQCLFLFIKFLVSF</sequence>
<name>X1AN20_9ZZZZ</name>
<comment type="caution">
    <text evidence="1">The sequence shown here is derived from an EMBL/GenBank/DDBJ whole genome shotgun (WGS) entry which is preliminary data.</text>
</comment>
<reference evidence="1" key="1">
    <citation type="journal article" date="2014" name="Front. Microbiol.">
        <title>High frequency of phylogenetically diverse reductive dehalogenase-homologous genes in deep subseafloor sedimentary metagenomes.</title>
        <authorList>
            <person name="Kawai M."/>
            <person name="Futagami T."/>
            <person name="Toyoda A."/>
            <person name="Takaki Y."/>
            <person name="Nishi S."/>
            <person name="Hori S."/>
            <person name="Arai W."/>
            <person name="Tsubouchi T."/>
            <person name="Morono Y."/>
            <person name="Uchiyama I."/>
            <person name="Ito T."/>
            <person name="Fujiyama A."/>
            <person name="Inagaki F."/>
            <person name="Takami H."/>
        </authorList>
    </citation>
    <scope>NUCLEOTIDE SEQUENCE</scope>
    <source>
        <strain evidence="1">Expedition CK06-06</strain>
    </source>
</reference>
<dbReference type="EMBL" id="BART01012690">
    <property type="protein sequence ID" value="GAG84110.1"/>
    <property type="molecule type" value="Genomic_DNA"/>
</dbReference>
<feature type="non-terminal residue" evidence="1">
    <location>
        <position position="71"/>
    </location>
</feature>
<dbReference type="AlphaFoldDB" id="X1AN20"/>
<accession>X1AN20</accession>
<evidence type="ECO:0000313" key="1">
    <source>
        <dbReference type="EMBL" id="GAG84110.1"/>
    </source>
</evidence>